<accession>A0ABR6ZCY8</accession>
<proteinExistence type="predicted"/>
<dbReference type="Proteomes" id="UP000646911">
    <property type="component" value="Unassembled WGS sequence"/>
</dbReference>
<sequence>MAATPAPSVDLTSQGGEVKLPHERDETAGSPGKPRKIMKQALRDLQAGMQDTDMHGERGVEAVVRLPSKNDQKP</sequence>
<keyword evidence="3" id="KW-1185">Reference proteome</keyword>
<gene>
    <name evidence="2" type="ORF">H8L47_18805</name>
</gene>
<organism evidence="2 3">
    <name type="scientific">Undibacterium umbellatum</name>
    <dbReference type="NCBI Taxonomy" id="2762300"/>
    <lineage>
        <taxon>Bacteria</taxon>
        <taxon>Pseudomonadati</taxon>
        <taxon>Pseudomonadota</taxon>
        <taxon>Betaproteobacteria</taxon>
        <taxon>Burkholderiales</taxon>
        <taxon>Oxalobacteraceae</taxon>
        <taxon>Undibacterium</taxon>
    </lineage>
</organism>
<reference evidence="2 3" key="1">
    <citation type="submission" date="2020-08" db="EMBL/GenBank/DDBJ databases">
        <title>Novel species isolated from subtropical streams in China.</title>
        <authorList>
            <person name="Lu H."/>
        </authorList>
    </citation>
    <scope>NUCLEOTIDE SEQUENCE [LARGE SCALE GENOMIC DNA]</scope>
    <source>
        <strain evidence="2 3">NL8W</strain>
    </source>
</reference>
<evidence type="ECO:0000313" key="2">
    <source>
        <dbReference type="EMBL" id="MBC3909618.1"/>
    </source>
</evidence>
<evidence type="ECO:0000256" key="1">
    <source>
        <dbReference type="SAM" id="MobiDB-lite"/>
    </source>
</evidence>
<evidence type="ECO:0000313" key="3">
    <source>
        <dbReference type="Proteomes" id="UP000646911"/>
    </source>
</evidence>
<protein>
    <submittedName>
        <fullName evidence="2">Uncharacterized protein</fullName>
    </submittedName>
</protein>
<name>A0ABR6ZCY8_9BURK</name>
<comment type="caution">
    <text evidence="2">The sequence shown here is derived from an EMBL/GenBank/DDBJ whole genome shotgun (WGS) entry which is preliminary data.</text>
</comment>
<feature type="region of interest" description="Disordered" evidence="1">
    <location>
        <begin position="1"/>
        <end position="74"/>
    </location>
</feature>
<dbReference type="EMBL" id="JACOFX010000011">
    <property type="protein sequence ID" value="MBC3909618.1"/>
    <property type="molecule type" value="Genomic_DNA"/>
</dbReference>